<dbReference type="SUPFAM" id="SSF64005">
    <property type="entry name" value="Undecaprenyl diphosphate synthase"/>
    <property type="match status" value="1"/>
</dbReference>
<dbReference type="PANTHER" id="PTHR10291">
    <property type="entry name" value="DEHYDRODOLICHYL DIPHOSPHATE SYNTHASE FAMILY MEMBER"/>
    <property type="match status" value="1"/>
</dbReference>
<reference evidence="3 4" key="1">
    <citation type="journal article" date="2014" name="PLoS ONE">
        <title>Physiological and genomic features of a novel sulfur-oxidizing gammaproteobacterium belonging to a previously uncultivated symbiotic lineage isolated from a hydrothermal vent.</title>
        <authorList>
            <person name="Nunoura T."/>
            <person name="Takaki Y."/>
            <person name="Kazama H."/>
            <person name="Kakuta J."/>
            <person name="Shimamura S."/>
            <person name="Makita H."/>
            <person name="Hirai M."/>
            <person name="Miyazaki M."/>
            <person name="Takai K."/>
        </authorList>
    </citation>
    <scope>NUCLEOTIDE SEQUENCE [LARGE SCALE GENOMIC DNA]</scope>
    <source>
        <strain evidence="3 4">Hiromi1</strain>
    </source>
</reference>
<dbReference type="InterPro" id="IPR018520">
    <property type="entry name" value="UPP_synth-like_CS"/>
</dbReference>
<dbReference type="AlphaFoldDB" id="A0A7U6GI81"/>
<accession>A0A7U6GI81</accession>
<proteinExistence type="inferred from homology"/>
<name>A0A7U6GI81_9GAMM</name>
<dbReference type="HAMAP" id="MF_01139">
    <property type="entry name" value="ISPT"/>
    <property type="match status" value="1"/>
</dbReference>
<keyword evidence="2" id="KW-0479">Metal-binding</keyword>
<organism evidence="3 4">
    <name type="scientific">Thiolapillus brandeum</name>
    <dbReference type="NCBI Taxonomy" id="1076588"/>
    <lineage>
        <taxon>Bacteria</taxon>
        <taxon>Pseudomonadati</taxon>
        <taxon>Pseudomonadota</taxon>
        <taxon>Gammaproteobacteria</taxon>
        <taxon>Chromatiales</taxon>
        <taxon>Sedimenticolaceae</taxon>
        <taxon>Thiolapillus</taxon>
    </lineage>
</organism>
<dbReference type="EC" id="2.5.1.31" evidence="2"/>
<evidence type="ECO:0000256" key="2">
    <source>
        <dbReference type="HAMAP-Rule" id="MF_01139"/>
    </source>
</evidence>
<protein>
    <recommendedName>
        <fullName evidence="2">Ditrans,polycis-undecaprenyl-diphosphate synthase ((2E,6E)-farnesyl-diphosphate specific)</fullName>
        <ecNumber evidence="2">2.5.1.31</ecNumber>
    </recommendedName>
    <alternativeName>
        <fullName evidence="2">Ditrans,polycis-undecaprenylcistransferase</fullName>
    </alternativeName>
    <alternativeName>
        <fullName evidence="2">Undecaprenyl diphosphate synthase</fullName>
        <shortName evidence="2">UDS</shortName>
    </alternativeName>
    <alternativeName>
        <fullName evidence="2">Undecaprenyl pyrophosphate synthase</fullName>
        <shortName evidence="2">UPP synthase</shortName>
    </alternativeName>
</protein>
<dbReference type="GO" id="GO:0000287">
    <property type="term" value="F:magnesium ion binding"/>
    <property type="evidence" value="ECO:0007669"/>
    <property type="project" value="UniProtKB-UniRule"/>
</dbReference>
<keyword evidence="2" id="KW-0961">Cell wall biogenesis/degradation</keyword>
<dbReference type="GO" id="GO:0071555">
    <property type="term" value="P:cell wall organization"/>
    <property type="evidence" value="ECO:0007669"/>
    <property type="project" value="UniProtKB-KW"/>
</dbReference>
<comment type="similarity">
    <text evidence="2">Belongs to the UPP synthase family.</text>
</comment>
<dbReference type="Proteomes" id="UP000031631">
    <property type="component" value="Chromosome"/>
</dbReference>
<comment type="subunit">
    <text evidence="2">Homodimer.</text>
</comment>
<dbReference type="GO" id="GO:0016094">
    <property type="term" value="P:polyprenol biosynthetic process"/>
    <property type="evidence" value="ECO:0007669"/>
    <property type="project" value="TreeGrafter"/>
</dbReference>
<dbReference type="EMBL" id="AP012273">
    <property type="protein sequence ID" value="BAO44082.1"/>
    <property type="molecule type" value="Genomic_DNA"/>
</dbReference>
<keyword evidence="4" id="KW-1185">Reference proteome</keyword>
<dbReference type="Pfam" id="PF01255">
    <property type="entry name" value="Prenyltransf"/>
    <property type="match status" value="1"/>
</dbReference>
<feature type="binding site" evidence="2">
    <location>
        <position position="20"/>
    </location>
    <ligand>
        <name>Mg(2+)</name>
        <dbReference type="ChEBI" id="CHEBI:18420"/>
    </ligand>
</feature>
<dbReference type="Gene3D" id="3.40.1180.10">
    <property type="entry name" value="Decaprenyl diphosphate synthase-like"/>
    <property type="match status" value="1"/>
</dbReference>
<feature type="binding site" evidence="2">
    <location>
        <position position="69"/>
    </location>
    <ligand>
        <name>substrate</name>
    </ligand>
</feature>
<feature type="binding site" evidence="2">
    <location>
        <position position="33"/>
    </location>
    <ligand>
        <name>substrate</name>
    </ligand>
</feature>
<evidence type="ECO:0000256" key="1">
    <source>
        <dbReference type="ARBA" id="ARBA00022679"/>
    </source>
</evidence>
<dbReference type="PANTHER" id="PTHR10291:SF0">
    <property type="entry name" value="DEHYDRODOLICHYL DIPHOSPHATE SYNTHASE 2"/>
    <property type="match status" value="1"/>
</dbReference>
<feature type="binding site" evidence="2">
    <location>
        <position position="207"/>
    </location>
    <ligand>
        <name>Mg(2+)</name>
        <dbReference type="ChEBI" id="CHEBI:18420"/>
    </ligand>
</feature>
<sequence>MPSKESSRERVPRHVAIIMDGNGRWAQNRGKPRHAGHRAGVETVRQVMEVCGQQGVRILTLFAFSSENWRRPKKEVKMLMELFFTALNREVRRLKKRNVRLRVIGDTSAFSDKLQRLIHESERVTADNDGLLLQIAANYGGRWDVTQAARQLASRVARGELQPEQITEDALAACLSFSDVPDPDLFIRTGGEMRISNFLLWQCAYTELWFCDTLWPDFGKEDLLQAFRDYAGRQRRFGKTAEQVEG</sequence>
<feature type="active site" description="Proton acceptor" evidence="2">
    <location>
        <position position="68"/>
    </location>
</feature>
<comment type="function">
    <text evidence="2">Catalyzes the sequential condensation of isopentenyl diphosphate (IPP) with (2E,6E)-farnesyl diphosphate (E,E-FPP) to yield (2Z,6Z,10Z,14Z,18Z,22Z,26Z,30Z,34E,38E)-undecaprenyl diphosphate (di-trans,octa-cis-UPP). UPP is the precursor of glycosyl carrier lipid in the biosynthesis of bacterial cell wall polysaccharide components such as peptidoglycan and lipopolysaccharide.</text>
</comment>
<gene>
    <name evidence="2" type="primary">uppS</name>
    <name evidence="3" type="ORF">TBH_C1155</name>
</gene>
<keyword evidence="1 2" id="KW-0808">Transferase</keyword>
<dbReference type="RefSeq" id="WP_041066532.1">
    <property type="nucleotide sequence ID" value="NZ_AP012273.1"/>
</dbReference>
<feature type="binding site" evidence="2">
    <location>
        <position position="188"/>
    </location>
    <ligand>
        <name>substrate</name>
    </ligand>
</feature>
<evidence type="ECO:0000313" key="4">
    <source>
        <dbReference type="Proteomes" id="UP000031631"/>
    </source>
</evidence>
<dbReference type="InterPro" id="IPR036424">
    <property type="entry name" value="UPP_synth-like_sf"/>
</dbReference>
<dbReference type="InterPro" id="IPR001441">
    <property type="entry name" value="UPP_synth-like"/>
</dbReference>
<comment type="catalytic activity">
    <reaction evidence="2">
        <text>8 isopentenyl diphosphate + (2E,6E)-farnesyl diphosphate = di-trans,octa-cis-undecaprenyl diphosphate + 8 diphosphate</text>
        <dbReference type="Rhea" id="RHEA:27551"/>
        <dbReference type="ChEBI" id="CHEBI:33019"/>
        <dbReference type="ChEBI" id="CHEBI:58405"/>
        <dbReference type="ChEBI" id="CHEBI:128769"/>
        <dbReference type="ChEBI" id="CHEBI:175763"/>
        <dbReference type="EC" id="2.5.1.31"/>
    </reaction>
</comment>
<dbReference type="OrthoDB" id="4191603at2"/>
<dbReference type="GO" id="GO:0008360">
    <property type="term" value="P:regulation of cell shape"/>
    <property type="evidence" value="ECO:0007669"/>
    <property type="project" value="UniProtKB-KW"/>
</dbReference>
<feature type="binding site" evidence="2">
    <location>
        <position position="71"/>
    </location>
    <ligand>
        <name>substrate</name>
    </ligand>
</feature>
<dbReference type="NCBIfam" id="TIGR00055">
    <property type="entry name" value="uppS"/>
    <property type="match status" value="1"/>
</dbReference>
<dbReference type="GO" id="GO:0008834">
    <property type="term" value="F:ditrans,polycis-undecaprenyl-diphosphate synthase [(2E,6E)-farnesyl-diphosphate specific] activity"/>
    <property type="evidence" value="ECO:0007669"/>
    <property type="project" value="UniProtKB-UniRule"/>
</dbReference>
<comment type="cofactor">
    <cofactor evidence="2">
        <name>Mg(2+)</name>
        <dbReference type="ChEBI" id="CHEBI:18420"/>
    </cofactor>
    <text evidence="2">Binds 2 magnesium ions per subunit.</text>
</comment>
<keyword evidence="2" id="KW-0460">Magnesium</keyword>
<feature type="binding site" evidence="2">
    <location>
        <begin position="65"/>
        <end position="67"/>
    </location>
    <ligand>
        <name>substrate</name>
    </ligand>
</feature>
<feature type="binding site" evidence="2">
    <location>
        <position position="25"/>
    </location>
    <ligand>
        <name>substrate</name>
    </ligand>
</feature>
<feature type="active site" evidence="2">
    <location>
        <position position="20"/>
    </location>
</feature>
<dbReference type="FunFam" id="3.40.1180.10:FF:000001">
    <property type="entry name" value="(2E,6E)-farnesyl-diphosphate-specific ditrans,polycis-undecaprenyl-diphosphate synthase"/>
    <property type="match status" value="1"/>
</dbReference>
<feature type="binding site" evidence="2">
    <location>
        <position position="37"/>
    </location>
    <ligand>
        <name>substrate</name>
    </ligand>
</feature>
<evidence type="ECO:0000313" key="3">
    <source>
        <dbReference type="EMBL" id="BAO44082.1"/>
    </source>
</evidence>
<keyword evidence="2" id="KW-0573">Peptidoglycan synthesis</keyword>
<dbReference type="PROSITE" id="PS01066">
    <property type="entry name" value="UPP_SYNTHASE"/>
    <property type="match status" value="1"/>
</dbReference>
<dbReference type="GO" id="GO:0009252">
    <property type="term" value="P:peptidoglycan biosynthetic process"/>
    <property type="evidence" value="ECO:0007669"/>
    <property type="project" value="UniProtKB-UniRule"/>
</dbReference>
<feature type="binding site" evidence="2">
    <location>
        <begin position="21"/>
        <end position="24"/>
    </location>
    <ligand>
        <name>substrate</name>
    </ligand>
</feature>
<dbReference type="NCBIfam" id="NF011405">
    <property type="entry name" value="PRK14830.1"/>
    <property type="match status" value="1"/>
</dbReference>
<feature type="binding site" evidence="2">
    <location>
        <begin position="194"/>
        <end position="196"/>
    </location>
    <ligand>
        <name>substrate</name>
    </ligand>
</feature>
<dbReference type="CDD" id="cd00475">
    <property type="entry name" value="Cis_IPPS"/>
    <property type="match status" value="1"/>
</dbReference>
<dbReference type="GO" id="GO:0005829">
    <property type="term" value="C:cytosol"/>
    <property type="evidence" value="ECO:0007669"/>
    <property type="project" value="TreeGrafter"/>
</dbReference>
<keyword evidence="2" id="KW-0133">Cell shape</keyword>
<dbReference type="KEGG" id="tbn:TBH_C1155"/>